<dbReference type="OrthoDB" id="1418365at2"/>
<dbReference type="AlphaFoldDB" id="A0A428KUP5"/>
<keyword evidence="1" id="KW-0732">Signal</keyword>
<feature type="signal peptide" evidence="1">
    <location>
        <begin position="1"/>
        <end position="22"/>
    </location>
</feature>
<evidence type="ECO:0000256" key="1">
    <source>
        <dbReference type="SAM" id="SignalP"/>
    </source>
</evidence>
<evidence type="ECO:0000313" key="3">
    <source>
        <dbReference type="Proteomes" id="UP000273500"/>
    </source>
</evidence>
<reference evidence="2 3" key="1">
    <citation type="submission" date="2018-12" db="EMBL/GenBank/DDBJ databases">
        <authorList>
            <person name="Feng G."/>
            <person name="Zhu H."/>
        </authorList>
    </citation>
    <scope>NUCLEOTIDE SEQUENCE [LARGE SCALE GENOMIC DNA]</scope>
    <source>
        <strain evidence="2 3">KCTC 12533</strain>
    </source>
</reference>
<protein>
    <recommendedName>
        <fullName evidence="4">Tetratricopeptide repeat protein</fullName>
    </recommendedName>
</protein>
<dbReference type="EMBL" id="RWIT01000002">
    <property type="protein sequence ID" value="RSK50234.1"/>
    <property type="molecule type" value="Genomic_DNA"/>
</dbReference>
<accession>A0A428KUP5</accession>
<name>A0A428KUP5_9BACT</name>
<evidence type="ECO:0000313" key="2">
    <source>
        <dbReference type="EMBL" id="RSK50234.1"/>
    </source>
</evidence>
<dbReference type="Proteomes" id="UP000273500">
    <property type="component" value="Unassembled WGS sequence"/>
</dbReference>
<keyword evidence="3" id="KW-1185">Reference proteome</keyword>
<proteinExistence type="predicted"/>
<dbReference type="RefSeq" id="WP_125418929.1">
    <property type="nucleotide sequence ID" value="NZ_RWIT01000002.1"/>
</dbReference>
<gene>
    <name evidence="2" type="ORF">EI291_06160</name>
</gene>
<feature type="chain" id="PRO_5019514888" description="Tetratricopeptide repeat protein" evidence="1">
    <location>
        <begin position="23"/>
        <end position="520"/>
    </location>
</feature>
<organism evidence="2 3">
    <name type="scientific">Hymenobacter rigui</name>
    <dbReference type="NCBI Taxonomy" id="334424"/>
    <lineage>
        <taxon>Bacteria</taxon>
        <taxon>Pseudomonadati</taxon>
        <taxon>Bacteroidota</taxon>
        <taxon>Cytophagia</taxon>
        <taxon>Cytophagales</taxon>
        <taxon>Hymenobacteraceae</taxon>
        <taxon>Hymenobacter</taxon>
    </lineage>
</organism>
<comment type="caution">
    <text evidence="2">The sequence shown here is derived from an EMBL/GenBank/DDBJ whole genome shotgun (WGS) entry which is preliminary data.</text>
</comment>
<evidence type="ECO:0008006" key="4">
    <source>
        <dbReference type="Google" id="ProtNLM"/>
    </source>
</evidence>
<sequence>MKKLLRFPLLALACLTAAPVLAQTAPANLPANFVYASAFEKAAFVPETPRTEREYLAQLLAINPASTDAALQQAETLLADFYTQLDRENIGAKPLARQVRSIFELAHQRFLTKYEDAATFDRTVQSGVYNCVSASALYALIFEHYHLPYAIRQKPTHVYLVADPQASNITVETTAPTFGYFLPDAKFKKAYVEYLVESKLVSQSEVQQQGMEEIFKQKFQADKTISLPQLISLQYYNEAVLALQADDSEKAYYALRKAEKLFPATETKYLLTQSLASRLQGNNYNTLADVQLLTEFYARQSATKYRDECVNAFKSITQKFLLERGDTATYRTMYGTFLNSVADTSTRNTLSYVYYMQRGRMLAMQQHSEQAFPLLLQAFSYNRVSPELQGLISAVVQDEINVHRNSVGLLQRLDKYSATYPFLRSSPPMRQAYLYSYARAAYDAFMGNKRTEGKKYLTAFEQAYARKDATIDAEQVATVYLAASIASGKANDLAGARTYARKGLTYEPTNPELKRIASMN</sequence>